<accession>A0AAU8ZJ52</accession>
<evidence type="ECO:0000313" key="1">
    <source>
        <dbReference type="EMBL" id="AWC93137.1"/>
    </source>
</evidence>
<name>A0AAU8ZJ52_MORMO</name>
<gene>
    <name evidence="1" type="ORF">AM380_05535</name>
</gene>
<dbReference type="AlphaFoldDB" id="A0AAU8ZJ52"/>
<dbReference type="Proteomes" id="UP000244682">
    <property type="component" value="Chromosome"/>
</dbReference>
<dbReference type="RefSeq" id="WP_108655723.1">
    <property type="nucleotide sequence ID" value="NZ_CP028956.1"/>
</dbReference>
<proteinExistence type="predicted"/>
<dbReference type="Pfam" id="PF17282">
    <property type="entry name" value="DUF5347"/>
    <property type="match status" value="1"/>
</dbReference>
<protein>
    <submittedName>
        <fullName evidence="1">Uncharacterized protein</fullName>
    </submittedName>
</protein>
<evidence type="ECO:0000313" key="2">
    <source>
        <dbReference type="Proteomes" id="UP000244682"/>
    </source>
</evidence>
<sequence length="139" mass="15944">MAAAENAVTVDEILVVRALEHRAPEWERAVIYSLDEKINGLNRAAKVRGKFFANKDHINGKKINHGIDVFLKEMRCSSNNRERENKRVLSAIFFLAEIEKQKHELDFCELNEDEQLRLIEAINQIKAVASIFPTDLAIK</sequence>
<dbReference type="EMBL" id="CP028956">
    <property type="protein sequence ID" value="AWC93137.1"/>
    <property type="molecule type" value="Genomic_DNA"/>
</dbReference>
<organism evidence="1 2">
    <name type="scientific">Morganella morganii</name>
    <name type="common">Proteus morganii</name>
    <dbReference type="NCBI Taxonomy" id="582"/>
    <lineage>
        <taxon>Bacteria</taxon>
        <taxon>Pseudomonadati</taxon>
        <taxon>Pseudomonadota</taxon>
        <taxon>Gammaproteobacteria</taxon>
        <taxon>Enterobacterales</taxon>
        <taxon>Morganellaceae</taxon>
        <taxon>Morganella</taxon>
    </lineage>
</organism>
<dbReference type="InterPro" id="IPR035232">
    <property type="entry name" value="DUF5347"/>
</dbReference>
<reference evidence="1 2" key="1">
    <citation type="submission" date="2018-04" db="EMBL/GenBank/DDBJ databases">
        <title>Whole genome sequencing of Morganella morganii AR_0133.</title>
        <authorList>
            <person name="Conlan S."/>
            <person name="Thomas P.J."/>
            <person name="Mullikin J."/>
            <person name="Frank K.M."/>
            <person name="Segre J.A."/>
        </authorList>
    </citation>
    <scope>NUCLEOTIDE SEQUENCE [LARGE SCALE GENOMIC DNA]</scope>
    <source>
        <strain evidence="1 2">AR_0133</strain>
    </source>
</reference>